<keyword evidence="2" id="KW-0413">Isomerase</keyword>
<reference evidence="5" key="3">
    <citation type="submission" date="2016-03" db="UniProtKB">
        <authorList>
            <consortium name="EnsemblProtists"/>
        </authorList>
    </citation>
    <scope>IDENTIFICATION</scope>
</reference>
<evidence type="ECO:0000256" key="2">
    <source>
        <dbReference type="ARBA" id="ARBA00023235"/>
    </source>
</evidence>
<dbReference type="PIRSF" id="PIRSF037016">
    <property type="entry name" value="Pseudouridin_synth_euk_prd"/>
    <property type="match status" value="1"/>
</dbReference>
<dbReference type="PROSITE" id="PS50984">
    <property type="entry name" value="TRUD"/>
    <property type="match status" value="1"/>
</dbReference>
<dbReference type="SUPFAM" id="SSF55120">
    <property type="entry name" value="Pseudouridine synthase"/>
    <property type="match status" value="1"/>
</dbReference>
<dbReference type="HOGENOM" id="CLU_005281_0_2_1"/>
<dbReference type="GO" id="GO:0005634">
    <property type="term" value="C:nucleus"/>
    <property type="evidence" value="ECO:0007669"/>
    <property type="project" value="TreeGrafter"/>
</dbReference>
<dbReference type="EMBL" id="JH992994">
    <property type="protein sequence ID" value="EKX46532.1"/>
    <property type="molecule type" value="Genomic_DNA"/>
</dbReference>
<gene>
    <name evidence="4" type="ORF">GUITHDRAFT_107735</name>
</gene>
<name>L1JDY8_GUITC</name>
<dbReference type="InterPro" id="IPR001656">
    <property type="entry name" value="PsdUridine_synth_TruD"/>
</dbReference>
<dbReference type="GO" id="GO:0003723">
    <property type="term" value="F:RNA binding"/>
    <property type="evidence" value="ECO:0007669"/>
    <property type="project" value="InterPro"/>
</dbReference>
<feature type="domain" description="TRUD" evidence="3">
    <location>
        <begin position="189"/>
        <end position="444"/>
    </location>
</feature>
<evidence type="ECO:0000259" key="3">
    <source>
        <dbReference type="PROSITE" id="PS50984"/>
    </source>
</evidence>
<dbReference type="InterPro" id="IPR042214">
    <property type="entry name" value="TruD_catalytic"/>
</dbReference>
<dbReference type="InterPro" id="IPR011760">
    <property type="entry name" value="PsdUridine_synth_TruD_insert"/>
</dbReference>
<evidence type="ECO:0000313" key="4">
    <source>
        <dbReference type="EMBL" id="EKX46532.1"/>
    </source>
</evidence>
<dbReference type="GeneID" id="17303068"/>
<dbReference type="PANTHER" id="PTHR13326:SF21">
    <property type="entry name" value="PSEUDOURIDYLATE SYNTHASE PUS7L"/>
    <property type="match status" value="1"/>
</dbReference>
<dbReference type="Pfam" id="PF01142">
    <property type="entry name" value="TruD"/>
    <property type="match status" value="1"/>
</dbReference>
<dbReference type="RefSeq" id="XP_005833512.1">
    <property type="nucleotide sequence ID" value="XM_005833455.1"/>
</dbReference>
<dbReference type="PaxDb" id="55529-EKX46532"/>
<organism evidence="4">
    <name type="scientific">Guillardia theta (strain CCMP2712)</name>
    <name type="common">Cryptophyte</name>
    <dbReference type="NCBI Taxonomy" id="905079"/>
    <lineage>
        <taxon>Eukaryota</taxon>
        <taxon>Cryptophyceae</taxon>
        <taxon>Pyrenomonadales</taxon>
        <taxon>Geminigeraceae</taxon>
        <taxon>Guillardia</taxon>
    </lineage>
</organism>
<dbReference type="EnsemblProtists" id="EKX46532">
    <property type="protein sequence ID" value="EKX46532"/>
    <property type="gene ID" value="GUITHDRAFT_107735"/>
</dbReference>
<dbReference type="PANTHER" id="PTHR13326">
    <property type="entry name" value="TRNA PSEUDOURIDINE SYNTHASE D"/>
    <property type="match status" value="1"/>
</dbReference>
<evidence type="ECO:0000313" key="5">
    <source>
        <dbReference type="EnsemblProtists" id="EKX46532"/>
    </source>
</evidence>
<dbReference type="Proteomes" id="UP000011087">
    <property type="component" value="Unassembled WGS sequence"/>
</dbReference>
<dbReference type="NCBIfam" id="TIGR00094">
    <property type="entry name" value="tRNA_TruD_broad"/>
    <property type="match status" value="1"/>
</dbReference>
<dbReference type="KEGG" id="gtt:GUITHDRAFT_107735"/>
<keyword evidence="6" id="KW-1185">Reference proteome</keyword>
<reference evidence="6" key="2">
    <citation type="submission" date="2012-11" db="EMBL/GenBank/DDBJ databases">
        <authorList>
            <person name="Kuo A."/>
            <person name="Curtis B.A."/>
            <person name="Tanifuji G."/>
            <person name="Burki F."/>
            <person name="Gruber A."/>
            <person name="Irimia M."/>
            <person name="Maruyama S."/>
            <person name="Arias M.C."/>
            <person name="Ball S.G."/>
            <person name="Gile G.H."/>
            <person name="Hirakawa Y."/>
            <person name="Hopkins J.F."/>
            <person name="Rensing S.A."/>
            <person name="Schmutz J."/>
            <person name="Symeonidi A."/>
            <person name="Elias M."/>
            <person name="Eveleigh R.J."/>
            <person name="Herman E.K."/>
            <person name="Klute M.J."/>
            <person name="Nakayama T."/>
            <person name="Obornik M."/>
            <person name="Reyes-Prieto A."/>
            <person name="Armbrust E.V."/>
            <person name="Aves S.J."/>
            <person name="Beiko R.G."/>
            <person name="Coutinho P."/>
            <person name="Dacks J.B."/>
            <person name="Durnford D.G."/>
            <person name="Fast N.M."/>
            <person name="Green B.R."/>
            <person name="Grisdale C."/>
            <person name="Hempe F."/>
            <person name="Henrissat B."/>
            <person name="Hoppner M.P."/>
            <person name="Ishida K.-I."/>
            <person name="Kim E."/>
            <person name="Koreny L."/>
            <person name="Kroth P.G."/>
            <person name="Liu Y."/>
            <person name="Malik S.-B."/>
            <person name="Maier U.G."/>
            <person name="McRose D."/>
            <person name="Mock T."/>
            <person name="Neilson J.A."/>
            <person name="Onodera N.T."/>
            <person name="Poole A.M."/>
            <person name="Pritham E.J."/>
            <person name="Richards T.A."/>
            <person name="Rocap G."/>
            <person name="Roy S.W."/>
            <person name="Sarai C."/>
            <person name="Schaack S."/>
            <person name="Shirato S."/>
            <person name="Slamovits C.H."/>
            <person name="Spencer D.F."/>
            <person name="Suzuki S."/>
            <person name="Worden A.Z."/>
            <person name="Zauner S."/>
            <person name="Barry K."/>
            <person name="Bell C."/>
            <person name="Bharti A.K."/>
            <person name="Crow J.A."/>
            <person name="Grimwood J."/>
            <person name="Kramer R."/>
            <person name="Lindquist E."/>
            <person name="Lucas S."/>
            <person name="Salamov A."/>
            <person name="McFadden G.I."/>
            <person name="Lane C.E."/>
            <person name="Keeling P.J."/>
            <person name="Gray M.W."/>
            <person name="Grigoriev I.V."/>
            <person name="Archibald J.M."/>
        </authorList>
    </citation>
    <scope>NUCLEOTIDE SEQUENCE</scope>
    <source>
        <strain evidence="6">CCMP2712</strain>
    </source>
</reference>
<sequence>MTDFDATCRFSSLGPHDVGISEFADSRLLGIGGVIKCVPSDFIVQEISKEKIISSHGELENPNDTVVKASRDEDDCYFQFTLHKTMIDTFEVISELSSALNVPFSNFSVFGLKDSFAITTQEMTVYGVSKERLEEVNEFDKFIISNIREADAPQRPGQHYGNKFTIVVRDLKADDEHTQVAMKSLTENGFVNYLGMQRFGKGSSETELMGRLLLMQDYITAVDALLRPPHEDERHVKELRAWNLAWEAWTHARDATTARNIMPKSKRQECDVLDHLVFFGKKGLPLHEICRKTVLSIPLQKRMLMVHAYFGKIWNVMASERLRMYGIDPVVGDLVYNDDVEDSTDVNDVESSDTELEDFSWTWSSKTNTKVLSAQDIESKRYTRFDLILPFPAGDAAYPNNEMSNLYRMYLSYDLGVSQIHFIERSWHGNKLFLRPVYRHLFSKPEEFTWSIANIDKSCPEDMRTQPIHEDPVLGNMARKAAPLASFPNMEALKVLEMKFTLKSGQYATMMLRELIKNRAGMCLNCSEMHTASHSYQCKNGRRKRKHIRFDSDED</sequence>
<proteinExistence type="inferred from homology"/>
<evidence type="ECO:0000313" key="6">
    <source>
        <dbReference type="Proteomes" id="UP000011087"/>
    </source>
</evidence>
<dbReference type="GO" id="GO:0001522">
    <property type="term" value="P:pseudouridine synthesis"/>
    <property type="evidence" value="ECO:0007669"/>
    <property type="project" value="InterPro"/>
</dbReference>
<dbReference type="InterPro" id="IPR020103">
    <property type="entry name" value="PsdUridine_synth_cat_dom_sf"/>
</dbReference>
<dbReference type="GO" id="GO:0009982">
    <property type="term" value="F:pseudouridine synthase activity"/>
    <property type="evidence" value="ECO:0007669"/>
    <property type="project" value="InterPro"/>
</dbReference>
<dbReference type="AlphaFoldDB" id="L1JDY8"/>
<dbReference type="CDD" id="cd02576">
    <property type="entry name" value="PseudoU_synth_ScPUS7"/>
    <property type="match status" value="1"/>
</dbReference>
<evidence type="ECO:0000256" key="1">
    <source>
        <dbReference type="ARBA" id="ARBA00007953"/>
    </source>
</evidence>
<reference evidence="4 6" key="1">
    <citation type="journal article" date="2012" name="Nature">
        <title>Algal genomes reveal evolutionary mosaicism and the fate of nucleomorphs.</title>
        <authorList>
            <consortium name="DOE Joint Genome Institute"/>
            <person name="Curtis B.A."/>
            <person name="Tanifuji G."/>
            <person name="Burki F."/>
            <person name="Gruber A."/>
            <person name="Irimia M."/>
            <person name="Maruyama S."/>
            <person name="Arias M.C."/>
            <person name="Ball S.G."/>
            <person name="Gile G.H."/>
            <person name="Hirakawa Y."/>
            <person name="Hopkins J.F."/>
            <person name="Kuo A."/>
            <person name="Rensing S.A."/>
            <person name="Schmutz J."/>
            <person name="Symeonidi A."/>
            <person name="Elias M."/>
            <person name="Eveleigh R.J."/>
            <person name="Herman E.K."/>
            <person name="Klute M.J."/>
            <person name="Nakayama T."/>
            <person name="Obornik M."/>
            <person name="Reyes-Prieto A."/>
            <person name="Armbrust E.V."/>
            <person name="Aves S.J."/>
            <person name="Beiko R.G."/>
            <person name="Coutinho P."/>
            <person name="Dacks J.B."/>
            <person name="Durnford D.G."/>
            <person name="Fast N.M."/>
            <person name="Green B.R."/>
            <person name="Grisdale C.J."/>
            <person name="Hempel F."/>
            <person name="Henrissat B."/>
            <person name="Hoppner M.P."/>
            <person name="Ishida K."/>
            <person name="Kim E."/>
            <person name="Koreny L."/>
            <person name="Kroth P.G."/>
            <person name="Liu Y."/>
            <person name="Malik S.B."/>
            <person name="Maier U.G."/>
            <person name="McRose D."/>
            <person name="Mock T."/>
            <person name="Neilson J.A."/>
            <person name="Onodera N.T."/>
            <person name="Poole A.M."/>
            <person name="Pritham E.J."/>
            <person name="Richards T.A."/>
            <person name="Rocap G."/>
            <person name="Roy S.W."/>
            <person name="Sarai C."/>
            <person name="Schaack S."/>
            <person name="Shirato S."/>
            <person name="Slamovits C.H."/>
            <person name="Spencer D.F."/>
            <person name="Suzuki S."/>
            <person name="Worden A.Z."/>
            <person name="Zauner S."/>
            <person name="Barry K."/>
            <person name="Bell C."/>
            <person name="Bharti A.K."/>
            <person name="Crow J.A."/>
            <person name="Grimwood J."/>
            <person name="Kramer R."/>
            <person name="Lindquist E."/>
            <person name="Lucas S."/>
            <person name="Salamov A."/>
            <person name="McFadden G.I."/>
            <person name="Lane C.E."/>
            <person name="Keeling P.J."/>
            <person name="Gray M.W."/>
            <person name="Grigoriev I.V."/>
            <person name="Archibald J.M."/>
        </authorList>
    </citation>
    <scope>NUCLEOTIDE SEQUENCE</scope>
    <source>
        <strain evidence="4 6">CCMP2712</strain>
    </source>
</reference>
<dbReference type="Gene3D" id="3.30.2350.20">
    <property type="entry name" value="TruD, catalytic domain"/>
    <property type="match status" value="2"/>
</dbReference>
<dbReference type="STRING" id="905079.L1JDY8"/>
<dbReference type="OMA" id="RRVMYLH"/>
<accession>L1JDY8</accession>
<comment type="similarity">
    <text evidence="1">Belongs to the pseudouridine synthase TruD family.</text>
</comment>
<dbReference type="eggNOG" id="KOG2339">
    <property type="taxonomic scope" value="Eukaryota"/>
</dbReference>
<dbReference type="OrthoDB" id="447290at2759"/>
<protein>
    <recommendedName>
        <fullName evidence="3">TRUD domain-containing protein</fullName>
    </recommendedName>
</protein>